<dbReference type="GO" id="GO:0030322">
    <property type="term" value="P:stabilization of membrane potential"/>
    <property type="evidence" value="ECO:0007669"/>
    <property type="project" value="TreeGrafter"/>
</dbReference>
<protein>
    <recommendedName>
        <fullName evidence="9">Potassium channel subfamily K member 18-like</fullName>
    </recommendedName>
</protein>
<dbReference type="Proteomes" id="UP000192247">
    <property type="component" value="Unassembled WGS sequence"/>
</dbReference>
<keyword evidence="8" id="KW-1185">Reference proteome</keyword>
<feature type="transmembrane region" description="Helical" evidence="6">
    <location>
        <begin position="315"/>
        <end position="334"/>
    </location>
</feature>
<evidence type="ECO:0000256" key="1">
    <source>
        <dbReference type="ARBA" id="ARBA00004141"/>
    </source>
</evidence>
<feature type="region of interest" description="Disordered" evidence="5">
    <location>
        <begin position="457"/>
        <end position="556"/>
    </location>
</feature>
<evidence type="ECO:0000256" key="3">
    <source>
        <dbReference type="ARBA" id="ARBA00022989"/>
    </source>
</evidence>
<dbReference type="AlphaFoldDB" id="A0A1V9Y2Z1"/>
<evidence type="ECO:0000256" key="6">
    <source>
        <dbReference type="SAM" id="Phobius"/>
    </source>
</evidence>
<sequence>MAASRFKEAFYASPWLKPFGIRFGLSVLLLAYVVCGAGMFMGVMKPSAYDRNVQVKMEQLRNDTAMLMVNEMAGQEPRKAAHVMTRFLVTYERELERSRSRSSVDELLLIERDEKGRRSVENPGASYENSLYFTLSLLTATTSGNMLRLPDGAQVLVLIYTLIGAPLAFGWLVLMGRSMAQVWILLCVHSCTCGLSSLRKVDSSRVWRLISALSRRNRSITPESLPDKVVPTSPPHHKRISSANSASPSTRSAGEVSIIGNLPASERNVLVQPENVDEYLRLVRGDLILPLWTLSLFFLLFGVFGASVASVSHEVSFMTAFFYGYLIFTTIGGITPNLSLSTAPQAQYLSRFSGEDVFAFIVVQQHRAVKEELLSLQTTSAKPEGEAETFSEVDSGIFKTDCSEKGTSGAEEDEAEKIKGNGEKEVKAQDEDGVNMEDRITLQLRQPVQNVLVYTSSSEARQSVGISPSLSDNRRSLETRTAGTPHLREITKTSNSIESIGREDILGSAMSKEDIRNEPEPDVMQDITDAQGLDSQPAKPNAETFQDLKSGGEEFV</sequence>
<evidence type="ECO:0000256" key="4">
    <source>
        <dbReference type="ARBA" id="ARBA00023136"/>
    </source>
</evidence>
<feature type="transmembrane region" description="Helical" evidence="6">
    <location>
        <begin position="287"/>
        <end position="309"/>
    </location>
</feature>
<feature type="compositionally biased region" description="Low complexity" evidence="5">
    <location>
        <begin position="241"/>
        <end position="253"/>
    </location>
</feature>
<evidence type="ECO:0008006" key="9">
    <source>
        <dbReference type="Google" id="ProtNLM"/>
    </source>
</evidence>
<dbReference type="PANTHER" id="PTHR11003">
    <property type="entry name" value="POTASSIUM CHANNEL, SUBFAMILY K"/>
    <property type="match status" value="1"/>
</dbReference>
<reference evidence="7 8" key="1">
    <citation type="journal article" date="2017" name="Gigascience">
        <title>Draft genome of the honey bee ectoparasitic mite, Tropilaelaps mercedesae, is shaped by the parasitic life history.</title>
        <authorList>
            <person name="Dong X."/>
            <person name="Armstrong S.D."/>
            <person name="Xia D."/>
            <person name="Makepeace B.L."/>
            <person name="Darby A.C."/>
            <person name="Kadowaki T."/>
        </authorList>
    </citation>
    <scope>NUCLEOTIDE SEQUENCE [LARGE SCALE GENOMIC DNA]</scope>
    <source>
        <strain evidence="7">Wuxi-XJTLU</strain>
    </source>
</reference>
<feature type="region of interest" description="Disordered" evidence="5">
    <location>
        <begin position="223"/>
        <end position="254"/>
    </location>
</feature>
<dbReference type="GO" id="GO:0015271">
    <property type="term" value="F:outward rectifier potassium channel activity"/>
    <property type="evidence" value="ECO:0007669"/>
    <property type="project" value="TreeGrafter"/>
</dbReference>
<keyword evidence="3 6" id="KW-1133">Transmembrane helix</keyword>
<dbReference type="Gene3D" id="1.10.287.70">
    <property type="match status" value="1"/>
</dbReference>
<dbReference type="GO" id="GO:0022841">
    <property type="term" value="F:potassium ion leak channel activity"/>
    <property type="evidence" value="ECO:0007669"/>
    <property type="project" value="TreeGrafter"/>
</dbReference>
<feature type="compositionally biased region" description="Basic and acidic residues" evidence="5">
    <location>
        <begin position="500"/>
        <end position="519"/>
    </location>
</feature>
<name>A0A1V9Y2Z1_9ACAR</name>
<proteinExistence type="predicted"/>
<comment type="caution">
    <text evidence="7">The sequence shown here is derived from an EMBL/GenBank/DDBJ whole genome shotgun (WGS) entry which is preliminary data.</text>
</comment>
<accession>A0A1V9Y2Z1</accession>
<feature type="compositionally biased region" description="Basic and acidic residues" evidence="5">
    <location>
        <begin position="416"/>
        <end position="431"/>
    </location>
</feature>
<feature type="region of interest" description="Disordered" evidence="5">
    <location>
        <begin position="400"/>
        <end position="431"/>
    </location>
</feature>
<feature type="transmembrane region" description="Helical" evidence="6">
    <location>
        <begin position="155"/>
        <end position="174"/>
    </location>
</feature>
<keyword evidence="2 6" id="KW-0812">Transmembrane</keyword>
<feature type="compositionally biased region" description="Polar residues" evidence="5">
    <location>
        <begin position="457"/>
        <end position="471"/>
    </location>
</feature>
<feature type="transmembrane region" description="Helical" evidence="6">
    <location>
        <begin position="20"/>
        <end position="43"/>
    </location>
</feature>
<dbReference type="InterPro" id="IPR003280">
    <property type="entry name" value="2pore_dom_K_chnl"/>
</dbReference>
<dbReference type="EMBL" id="MNPL01000374">
    <property type="protein sequence ID" value="OQR80080.1"/>
    <property type="molecule type" value="Genomic_DNA"/>
</dbReference>
<evidence type="ECO:0000256" key="2">
    <source>
        <dbReference type="ARBA" id="ARBA00022692"/>
    </source>
</evidence>
<dbReference type="OrthoDB" id="10492981at2759"/>
<dbReference type="SUPFAM" id="SSF81324">
    <property type="entry name" value="Voltage-gated potassium channels"/>
    <property type="match status" value="1"/>
</dbReference>
<comment type="subcellular location">
    <subcellularLocation>
        <location evidence="1">Membrane</location>
        <topology evidence="1">Multi-pass membrane protein</topology>
    </subcellularLocation>
</comment>
<dbReference type="InParanoid" id="A0A1V9Y2Z1"/>
<keyword evidence="4 6" id="KW-0472">Membrane</keyword>
<dbReference type="PANTHER" id="PTHR11003:SF345">
    <property type="entry name" value="TWIK FAMILY OF POTASSIUM CHANNELS PROTEIN 18"/>
    <property type="match status" value="1"/>
</dbReference>
<evidence type="ECO:0000313" key="8">
    <source>
        <dbReference type="Proteomes" id="UP000192247"/>
    </source>
</evidence>
<evidence type="ECO:0000256" key="5">
    <source>
        <dbReference type="SAM" id="MobiDB-lite"/>
    </source>
</evidence>
<gene>
    <name evidence="7" type="ORF">BIW11_05304</name>
</gene>
<organism evidence="7 8">
    <name type="scientific">Tropilaelaps mercedesae</name>
    <dbReference type="NCBI Taxonomy" id="418985"/>
    <lineage>
        <taxon>Eukaryota</taxon>
        <taxon>Metazoa</taxon>
        <taxon>Ecdysozoa</taxon>
        <taxon>Arthropoda</taxon>
        <taxon>Chelicerata</taxon>
        <taxon>Arachnida</taxon>
        <taxon>Acari</taxon>
        <taxon>Parasitiformes</taxon>
        <taxon>Mesostigmata</taxon>
        <taxon>Gamasina</taxon>
        <taxon>Dermanyssoidea</taxon>
        <taxon>Laelapidae</taxon>
        <taxon>Tropilaelaps</taxon>
    </lineage>
</organism>
<evidence type="ECO:0000313" key="7">
    <source>
        <dbReference type="EMBL" id="OQR80080.1"/>
    </source>
</evidence>
<dbReference type="GO" id="GO:0005886">
    <property type="term" value="C:plasma membrane"/>
    <property type="evidence" value="ECO:0007669"/>
    <property type="project" value="TreeGrafter"/>
</dbReference>